<dbReference type="InterPro" id="IPR000330">
    <property type="entry name" value="SNF2_N"/>
</dbReference>
<dbReference type="InterPro" id="IPR038718">
    <property type="entry name" value="SNF2-like_sf"/>
</dbReference>
<dbReference type="InterPro" id="IPR049730">
    <property type="entry name" value="SNF2/RAD54-like_C"/>
</dbReference>
<evidence type="ECO:0000256" key="4">
    <source>
        <dbReference type="ARBA" id="ARBA00022771"/>
    </source>
</evidence>
<evidence type="ECO:0000256" key="6">
    <source>
        <dbReference type="ARBA" id="ARBA00022806"/>
    </source>
</evidence>
<gene>
    <name evidence="14" type="ORF">K505DRAFT_96404</name>
</gene>
<dbReference type="SUPFAM" id="SSF52540">
    <property type="entry name" value="P-loop containing nucleoside triphosphate hydrolases"/>
    <property type="match status" value="2"/>
</dbReference>
<dbReference type="Pfam" id="PF00176">
    <property type="entry name" value="SNF2-rel_dom"/>
    <property type="match status" value="1"/>
</dbReference>
<evidence type="ECO:0000256" key="10">
    <source>
        <dbReference type="SAM" id="MobiDB-lite"/>
    </source>
</evidence>
<feature type="region of interest" description="Disordered" evidence="10">
    <location>
        <begin position="752"/>
        <end position="782"/>
    </location>
</feature>
<dbReference type="PROSITE" id="PS00518">
    <property type="entry name" value="ZF_RING_1"/>
    <property type="match status" value="1"/>
</dbReference>
<dbReference type="CDD" id="cd18008">
    <property type="entry name" value="DEXDc_SHPRH-like"/>
    <property type="match status" value="1"/>
</dbReference>
<evidence type="ECO:0000256" key="8">
    <source>
        <dbReference type="ARBA" id="ARBA00022840"/>
    </source>
</evidence>
<dbReference type="GO" id="GO:0004386">
    <property type="term" value="F:helicase activity"/>
    <property type="evidence" value="ECO:0007669"/>
    <property type="project" value="UniProtKB-KW"/>
</dbReference>
<keyword evidence="15" id="KW-1185">Reference proteome</keyword>
<dbReference type="GO" id="GO:0006281">
    <property type="term" value="P:DNA repair"/>
    <property type="evidence" value="ECO:0007669"/>
    <property type="project" value="TreeGrafter"/>
</dbReference>
<proteinExistence type="inferred from homology"/>
<keyword evidence="8" id="KW-0067">ATP-binding</keyword>
<dbReference type="InterPro" id="IPR001841">
    <property type="entry name" value="Znf_RING"/>
</dbReference>
<dbReference type="EMBL" id="MU002148">
    <property type="protein sequence ID" value="KAF2789295.1"/>
    <property type="molecule type" value="Genomic_DNA"/>
</dbReference>
<reference evidence="14" key="1">
    <citation type="journal article" date="2020" name="Stud. Mycol.">
        <title>101 Dothideomycetes genomes: a test case for predicting lifestyles and emergence of pathogens.</title>
        <authorList>
            <person name="Haridas S."/>
            <person name="Albert R."/>
            <person name="Binder M."/>
            <person name="Bloem J."/>
            <person name="Labutti K."/>
            <person name="Salamov A."/>
            <person name="Andreopoulos B."/>
            <person name="Baker S."/>
            <person name="Barry K."/>
            <person name="Bills G."/>
            <person name="Bluhm B."/>
            <person name="Cannon C."/>
            <person name="Castanera R."/>
            <person name="Culley D."/>
            <person name="Daum C."/>
            <person name="Ezra D."/>
            <person name="Gonzalez J."/>
            <person name="Henrissat B."/>
            <person name="Kuo A."/>
            <person name="Liang C."/>
            <person name="Lipzen A."/>
            <person name="Lutzoni F."/>
            <person name="Magnuson J."/>
            <person name="Mondo S."/>
            <person name="Nolan M."/>
            <person name="Ohm R."/>
            <person name="Pangilinan J."/>
            <person name="Park H.-J."/>
            <person name="Ramirez L."/>
            <person name="Alfaro M."/>
            <person name="Sun H."/>
            <person name="Tritt A."/>
            <person name="Yoshinaga Y."/>
            <person name="Zwiers L.-H."/>
            <person name="Turgeon B."/>
            <person name="Goodwin S."/>
            <person name="Spatafora J."/>
            <person name="Crous P."/>
            <person name="Grigoriev I."/>
        </authorList>
    </citation>
    <scope>NUCLEOTIDE SEQUENCE</scope>
    <source>
        <strain evidence="14">CBS 109.77</strain>
    </source>
</reference>
<dbReference type="Gene3D" id="3.40.50.10810">
    <property type="entry name" value="Tandem AAA-ATPase domain"/>
    <property type="match status" value="1"/>
</dbReference>
<evidence type="ECO:0000256" key="2">
    <source>
        <dbReference type="ARBA" id="ARBA00022723"/>
    </source>
</evidence>
<protein>
    <submittedName>
        <fullName evidence="14">Uncharacterized protein</fullName>
    </submittedName>
</protein>
<dbReference type="GO" id="GO:0016787">
    <property type="term" value="F:hydrolase activity"/>
    <property type="evidence" value="ECO:0007669"/>
    <property type="project" value="UniProtKB-KW"/>
</dbReference>
<dbReference type="SMART" id="SM00490">
    <property type="entry name" value="HELICc"/>
    <property type="match status" value="1"/>
</dbReference>
<evidence type="ECO:0000313" key="15">
    <source>
        <dbReference type="Proteomes" id="UP000799757"/>
    </source>
</evidence>
<evidence type="ECO:0000259" key="11">
    <source>
        <dbReference type="PROSITE" id="PS50089"/>
    </source>
</evidence>
<dbReference type="OrthoDB" id="448448at2759"/>
<comment type="similarity">
    <text evidence="1">Belongs to the SNF2/RAD54 helicase family.</text>
</comment>
<dbReference type="SMART" id="SM00487">
    <property type="entry name" value="DEXDc"/>
    <property type="match status" value="1"/>
</dbReference>
<dbReference type="Gene3D" id="3.30.40.10">
    <property type="entry name" value="Zinc/RING finger domain, C3HC4 (zinc finger)"/>
    <property type="match status" value="1"/>
</dbReference>
<evidence type="ECO:0000256" key="7">
    <source>
        <dbReference type="ARBA" id="ARBA00022833"/>
    </source>
</evidence>
<evidence type="ECO:0000259" key="13">
    <source>
        <dbReference type="PROSITE" id="PS51194"/>
    </source>
</evidence>
<keyword evidence="3" id="KW-0547">Nucleotide-binding</keyword>
<evidence type="ECO:0000256" key="1">
    <source>
        <dbReference type="ARBA" id="ARBA00007025"/>
    </source>
</evidence>
<dbReference type="InterPro" id="IPR001650">
    <property type="entry name" value="Helicase_C-like"/>
</dbReference>
<name>A0A6A6WZB2_9PLEO</name>
<dbReference type="Gene3D" id="3.40.50.300">
    <property type="entry name" value="P-loop containing nucleotide triphosphate hydrolases"/>
    <property type="match status" value="1"/>
</dbReference>
<dbReference type="InterPro" id="IPR013083">
    <property type="entry name" value="Znf_RING/FYVE/PHD"/>
</dbReference>
<dbReference type="CDD" id="cd18793">
    <property type="entry name" value="SF2_C_SNF"/>
    <property type="match status" value="1"/>
</dbReference>
<evidence type="ECO:0000259" key="12">
    <source>
        <dbReference type="PROSITE" id="PS51192"/>
    </source>
</evidence>
<sequence>MSLKRLLNPIDLDPVDEFYSHHQPLSGWDDFGTAIEGVPVFQDQSWGDYVGELLGPDSLQGDFGQIDGNDFNEGPLCFAQEQIEQWAAENISSQTTSATPKSDDECEQVCYGMIFRAQVRLRGNMLDLDSKLGTTSEDPHRMSVSKSEEQYLVTFPDGVIMGHLNAQLEKAFEDIPEQHRIDLEVLAPIKPIRETINKATTGKDAIVRVNINIYGARNSAKVVGHQLSKQKIYLQRPDQIRDALAYDNPHVLKLPDMQLPSKDCATHTYEENQPVTNKVEAFKKTISDVYSSLTRGQRLVGLEGDGRLKTPLLLHQKKALDFMTQRESGPIPEEYCLWKPSEIEGQPCYRHVVTNLVSRLPQTETGGGILADEMGMGKTLCILALILRSLEAAHEWSLIPVPIAHDVATQQKPKCLTRATLVVASSDLMINEWIQEIERHFHHHINGALKTIKYHGQYRETNVAKLCNADLVITTYHTLAADFGKKRNPLDEISWYRLVLDEAHIVRRHSTGLYRTVAKLEARSRWCLTGTPIQNRLEDIGSLFAFLKVSPMQKISEFRKSITIPFEEGGRRRKTAIERFTLLLDALCLRRTKDLLHLPDQEDRVRMIELSPEERKQYDQTSKMMFRAVKNQVGVFDHKGMLGMFQVQLQLRILCNHGTFQQPFSWNRRKLHLLDEREDMESSLGRDGEITCTNCKETMPLFRTGSMYRRYTEHCRHVLCSECLEESMPSGQDSIPTDCPLCSSLWRTASGIPSQSQRSVQSRNPSQSQRSAHSGDADNYFRPEGRSSKVEALMADVQQDLLTTKSIIFSCWTRTLDLIESALQNARIIFQRIDGECPTAKREKILDDFAKDPHFRVLIMTTGTGAVGLNLATANRVFIVEPQWNPSVENQAIARALRLGQEQSVQVTRYMVNRTIEQEMRTLQDRKLEIAGIAWE</sequence>
<dbReference type="PROSITE" id="PS50089">
    <property type="entry name" value="ZF_RING_2"/>
    <property type="match status" value="1"/>
</dbReference>
<dbReference type="GO" id="GO:0008094">
    <property type="term" value="F:ATP-dependent activity, acting on DNA"/>
    <property type="evidence" value="ECO:0007669"/>
    <property type="project" value="TreeGrafter"/>
</dbReference>
<keyword evidence="2" id="KW-0479">Metal-binding</keyword>
<organism evidence="14 15">
    <name type="scientific">Melanomma pulvis-pyrius CBS 109.77</name>
    <dbReference type="NCBI Taxonomy" id="1314802"/>
    <lineage>
        <taxon>Eukaryota</taxon>
        <taxon>Fungi</taxon>
        <taxon>Dikarya</taxon>
        <taxon>Ascomycota</taxon>
        <taxon>Pezizomycotina</taxon>
        <taxon>Dothideomycetes</taxon>
        <taxon>Pleosporomycetidae</taxon>
        <taxon>Pleosporales</taxon>
        <taxon>Melanommataceae</taxon>
        <taxon>Melanomma</taxon>
    </lineage>
</organism>
<dbReference type="SUPFAM" id="SSF57850">
    <property type="entry name" value="RING/U-box"/>
    <property type="match status" value="1"/>
</dbReference>
<dbReference type="GO" id="GO:0008270">
    <property type="term" value="F:zinc ion binding"/>
    <property type="evidence" value="ECO:0007669"/>
    <property type="project" value="UniProtKB-KW"/>
</dbReference>
<dbReference type="Proteomes" id="UP000799757">
    <property type="component" value="Unassembled WGS sequence"/>
</dbReference>
<feature type="compositionally biased region" description="Basic and acidic residues" evidence="10">
    <location>
        <begin position="773"/>
        <end position="782"/>
    </location>
</feature>
<evidence type="ECO:0000256" key="9">
    <source>
        <dbReference type="PROSITE-ProRule" id="PRU00175"/>
    </source>
</evidence>
<dbReference type="InterPro" id="IPR017907">
    <property type="entry name" value="Znf_RING_CS"/>
</dbReference>
<feature type="domain" description="Helicase ATP-binding" evidence="12">
    <location>
        <begin position="359"/>
        <end position="550"/>
    </location>
</feature>
<keyword evidence="4 9" id="KW-0863">Zinc-finger</keyword>
<dbReference type="GO" id="GO:0005524">
    <property type="term" value="F:ATP binding"/>
    <property type="evidence" value="ECO:0007669"/>
    <property type="project" value="UniProtKB-KW"/>
</dbReference>
<evidence type="ECO:0000256" key="3">
    <source>
        <dbReference type="ARBA" id="ARBA00022741"/>
    </source>
</evidence>
<evidence type="ECO:0000313" key="14">
    <source>
        <dbReference type="EMBL" id="KAF2789295.1"/>
    </source>
</evidence>
<feature type="domain" description="Helicase C-terminal" evidence="13">
    <location>
        <begin position="796"/>
        <end position="936"/>
    </location>
</feature>
<dbReference type="InterPro" id="IPR014001">
    <property type="entry name" value="Helicase_ATP-bd"/>
</dbReference>
<dbReference type="PROSITE" id="PS51194">
    <property type="entry name" value="HELICASE_CTER"/>
    <property type="match status" value="1"/>
</dbReference>
<dbReference type="GO" id="GO:0005634">
    <property type="term" value="C:nucleus"/>
    <property type="evidence" value="ECO:0007669"/>
    <property type="project" value="TreeGrafter"/>
</dbReference>
<dbReference type="PANTHER" id="PTHR45626:SF52">
    <property type="entry name" value="SINGLE-STRANDED DNA-DEPENDENT ATPASE (EUROFUNG)"/>
    <property type="match status" value="1"/>
</dbReference>
<dbReference type="InterPro" id="IPR050628">
    <property type="entry name" value="SNF2_RAD54_helicase_TF"/>
</dbReference>
<accession>A0A6A6WZB2</accession>
<evidence type="ECO:0000256" key="5">
    <source>
        <dbReference type="ARBA" id="ARBA00022801"/>
    </source>
</evidence>
<feature type="compositionally biased region" description="Polar residues" evidence="10">
    <location>
        <begin position="752"/>
        <end position="772"/>
    </location>
</feature>
<dbReference type="Pfam" id="PF00271">
    <property type="entry name" value="Helicase_C"/>
    <property type="match status" value="1"/>
</dbReference>
<keyword evidence="5" id="KW-0378">Hydrolase</keyword>
<dbReference type="PANTHER" id="PTHR45626">
    <property type="entry name" value="TRANSCRIPTION TERMINATION FACTOR 2-RELATED"/>
    <property type="match status" value="1"/>
</dbReference>
<keyword evidence="6" id="KW-0347">Helicase</keyword>
<dbReference type="InterPro" id="IPR027417">
    <property type="entry name" value="P-loop_NTPase"/>
</dbReference>
<dbReference type="AlphaFoldDB" id="A0A6A6WZB2"/>
<feature type="domain" description="RING-type" evidence="11">
    <location>
        <begin position="692"/>
        <end position="743"/>
    </location>
</feature>
<keyword evidence="7" id="KW-0862">Zinc</keyword>
<dbReference type="PROSITE" id="PS51192">
    <property type="entry name" value="HELICASE_ATP_BIND_1"/>
    <property type="match status" value="1"/>
</dbReference>